<organism evidence="4 5">
    <name type="scientific">Strigamia maritima</name>
    <name type="common">European centipede</name>
    <name type="synonym">Geophilus maritimus</name>
    <dbReference type="NCBI Taxonomy" id="126957"/>
    <lineage>
        <taxon>Eukaryota</taxon>
        <taxon>Metazoa</taxon>
        <taxon>Ecdysozoa</taxon>
        <taxon>Arthropoda</taxon>
        <taxon>Myriapoda</taxon>
        <taxon>Chilopoda</taxon>
        <taxon>Pleurostigmophora</taxon>
        <taxon>Geophilomorpha</taxon>
        <taxon>Linotaeniidae</taxon>
        <taxon>Strigamia</taxon>
    </lineage>
</organism>
<feature type="chain" id="PRO_5004580008" description="Neurotransmitter-gated ion-channel transmembrane domain-containing protein" evidence="2">
    <location>
        <begin position="24"/>
        <end position="339"/>
    </location>
</feature>
<dbReference type="InterPro" id="IPR036719">
    <property type="entry name" value="Neuro-gated_channel_TM_sf"/>
</dbReference>
<name>T1J7X0_STRMM</name>
<accession>T1J7X0</accession>
<dbReference type="EnsemblMetazoa" id="SMAR009782-RA">
    <property type="protein sequence ID" value="SMAR009782-PA"/>
    <property type="gene ID" value="SMAR009782"/>
</dbReference>
<evidence type="ECO:0000256" key="1">
    <source>
        <dbReference type="SAM" id="Phobius"/>
    </source>
</evidence>
<reference evidence="4" key="2">
    <citation type="submission" date="2015-02" db="UniProtKB">
        <authorList>
            <consortium name="EnsemblMetazoa"/>
        </authorList>
    </citation>
    <scope>IDENTIFICATION</scope>
</reference>
<dbReference type="GO" id="GO:0005254">
    <property type="term" value="F:chloride channel activity"/>
    <property type="evidence" value="ECO:0007669"/>
    <property type="project" value="UniProtKB-ARBA"/>
</dbReference>
<dbReference type="eggNOG" id="KOG3644">
    <property type="taxonomic scope" value="Eukaryota"/>
</dbReference>
<evidence type="ECO:0000259" key="3">
    <source>
        <dbReference type="Pfam" id="PF02932"/>
    </source>
</evidence>
<feature type="transmembrane region" description="Helical" evidence="1">
    <location>
        <begin position="221"/>
        <end position="239"/>
    </location>
</feature>
<protein>
    <recommendedName>
        <fullName evidence="3">Neurotransmitter-gated ion-channel transmembrane domain-containing protein</fullName>
    </recommendedName>
</protein>
<reference evidence="5" key="1">
    <citation type="submission" date="2011-05" db="EMBL/GenBank/DDBJ databases">
        <authorList>
            <person name="Richards S.R."/>
            <person name="Qu J."/>
            <person name="Jiang H."/>
            <person name="Jhangiani S.N."/>
            <person name="Agravi P."/>
            <person name="Goodspeed R."/>
            <person name="Gross S."/>
            <person name="Mandapat C."/>
            <person name="Jackson L."/>
            <person name="Mathew T."/>
            <person name="Pu L."/>
            <person name="Thornton R."/>
            <person name="Saada N."/>
            <person name="Wilczek-Boney K.B."/>
            <person name="Lee S."/>
            <person name="Kovar C."/>
            <person name="Wu Y."/>
            <person name="Scherer S.E."/>
            <person name="Worley K.C."/>
            <person name="Muzny D.M."/>
            <person name="Gibbs R."/>
        </authorList>
    </citation>
    <scope>NUCLEOTIDE SEQUENCE</scope>
    <source>
        <strain evidence="5">Brora</strain>
    </source>
</reference>
<dbReference type="PRINTS" id="PR00253">
    <property type="entry name" value="GABAARECEPTR"/>
</dbReference>
<dbReference type="EMBL" id="JH431944">
    <property type="status" value="NOT_ANNOTATED_CDS"/>
    <property type="molecule type" value="Genomic_DNA"/>
</dbReference>
<keyword evidence="2" id="KW-0732">Signal</keyword>
<dbReference type="SUPFAM" id="SSF90112">
    <property type="entry name" value="Neurotransmitter-gated ion-channel transmembrane pore"/>
    <property type="match status" value="1"/>
</dbReference>
<dbReference type="HOGENOM" id="CLU_819705_0_0_1"/>
<keyword evidence="1" id="KW-1133">Transmembrane helix</keyword>
<dbReference type="OMA" id="ANEPRNE"/>
<dbReference type="GO" id="GO:0004888">
    <property type="term" value="F:transmembrane signaling receptor activity"/>
    <property type="evidence" value="ECO:0007669"/>
    <property type="project" value="InterPro"/>
</dbReference>
<keyword evidence="1" id="KW-0472">Membrane</keyword>
<sequence>MLNSSQHFFIIFLNFIWIKSSYANEPRNEDLDNKTVVFQLEPLTIVSISPKTMDFTVEFKVFTTWRYSDFNQSLSSPKSHMIAFGFCKIKNNYVDESYPPDLYFKNCKQCNDGLLTGADVYYNSINHIFIALPSNALSNREIKFDFFKNLALKNINTPPDYYLVKVSTSVCTQNMTLPTECISFDFHLRHLILRDMSLVFLPSLLIVIISWISFWLDVSAIAPRISLGLTSLLTLITHFNNAQKNLPSVSILMALDVWMCVCIMSVFASMIEYAIVYRKCCKLKKKVKTSTKIKSIPNSEAKCLMLWKRIFNGTSNPTFLDELSQICPLTPIELYEDVL</sequence>
<keyword evidence="5" id="KW-1185">Reference proteome</keyword>
<dbReference type="InterPro" id="IPR038050">
    <property type="entry name" value="Neuro_actylchol_rec"/>
</dbReference>
<dbReference type="STRING" id="126957.T1J7X0"/>
<feature type="transmembrane region" description="Helical" evidence="1">
    <location>
        <begin position="251"/>
        <end position="276"/>
    </location>
</feature>
<dbReference type="GO" id="GO:0099095">
    <property type="term" value="F:ligand-gated monoatomic anion channel activity"/>
    <property type="evidence" value="ECO:0007669"/>
    <property type="project" value="UniProtKB-ARBA"/>
</dbReference>
<dbReference type="Gene3D" id="1.20.58.390">
    <property type="entry name" value="Neurotransmitter-gated ion-channel transmembrane domain"/>
    <property type="match status" value="1"/>
</dbReference>
<dbReference type="InterPro" id="IPR006029">
    <property type="entry name" value="Neurotrans-gated_channel_TM"/>
</dbReference>
<proteinExistence type="predicted"/>
<feature type="signal peptide" evidence="2">
    <location>
        <begin position="1"/>
        <end position="23"/>
    </location>
</feature>
<dbReference type="InterPro" id="IPR006028">
    <property type="entry name" value="GABAA/Glycine_rcpt"/>
</dbReference>
<evidence type="ECO:0000313" key="5">
    <source>
        <dbReference type="Proteomes" id="UP000014500"/>
    </source>
</evidence>
<dbReference type="PhylomeDB" id="T1J7X0"/>
<dbReference type="Proteomes" id="UP000014500">
    <property type="component" value="Unassembled WGS sequence"/>
</dbReference>
<dbReference type="AlphaFoldDB" id="T1J7X0"/>
<dbReference type="PANTHER" id="PTHR18945">
    <property type="entry name" value="NEUROTRANSMITTER GATED ION CHANNEL"/>
    <property type="match status" value="1"/>
</dbReference>
<dbReference type="GO" id="GO:0016020">
    <property type="term" value="C:membrane"/>
    <property type="evidence" value="ECO:0007669"/>
    <property type="project" value="InterPro"/>
</dbReference>
<keyword evidence="1" id="KW-0812">Transmembrane</keyword>
<dbReference type="Pfam" id="PF02932">
    <property type="entry name" value="Neur_chan_memb"/>
    <property type="match status" value="1"/>
</dbReference>
<dbReference type="GO" id="GO:0005230">
    <property type="term" value="F:extracellular ligand-gated monoatomic ion channel activity"/>
    <property type="evidence" value="ECO:0007669"/>
    <property type="project" value="UniProtKB-ARBA"/>
</dbReference>
<dbReference type="InterPro" id="IPR006201">
    <property type="entry name" value="Neur_channel"/>
</dbReference>
<feature type="transmembrane region" description="Helical" evidence="1">
    <location>
        <begin position="196"/>
        <end position="215"/>
    </location>
</feature>
<feature type="domain" description="Neurotransmitter-gated ion-channel transmembrane" evidence="3">
    <location>
        <begin position="200"/>
        <end position="308"/>
    </location>
</feature>
<evidence type="ECO:0000313" key="4">
    <source>
        <dbReference type="EnsemblMetazoa" id="SMAR009782-PA"/>
    </source>
</evidence>
<evidence type="ECO:0000256" key="2">
    <source>
        <dbReference type="SAM" id="SignalP"/>
    </source>
</evidence>